<sequence>MSPFGSLFLCVAFRFKTRFSLEGACGLKQMRPSQTMTLGH</sequence>
<dbReference type="Proteomes" id="UP000006320">
    <property type="component" value="Unassembled WGS sequence"/>
</dbReference>
<dbReference type="EMBL" id="BAEM01000034">
    <property type="protein sequence ID" value="GAC10762.1"/>
    <property type="molecule type" value="Genomic_DNA"/>
</dbReference>
<proteinExistence type="predicted"/>
<gene>
    <name evidence="1" type="ORF">GCHA_2819</name>
</gene>
<evidence type="ECO:0000313" key="2">
    <source>
        <dbReference type="Proteomes" id="UP000006320"/>
    </source>
</evidence>
<comment type="caution">
    <text evidence="1">The sequence shown here is derived from an EMBL/GenBank/DDBJ whole genome shotgun (WGS) entry which is preliminary data.</text>
</comment>
<reference evidence="1 2" key="1">
    <citation type="journal article" date="2017" name="Antonie Van Leeuwenhoek">
        <title>Rhizobium rhizosphaerae sp. nov., a novel species isolated from rice rhizosphere.</title>
        <authorList>
            <person name="Zhao J.J."/>
            <person name="Zhang J."/>
            <person name="Zhang R.J."/>
            <person name="Zhang C.W."/>
            <person name="Yin H.Q."/>
            <person name="Zhang X.X."/>
        </authorList>
    </citation>
    <scope>NUCLEOTIDE SEQUENCE [LARGE SCALE GENOMIC DNA]</scope>
    <source>
        <strain evidence="1 2">S18K6</strain>
    </source>
</reference>
<name>A0AAV3V163_9ALTE</name>
<evidence type="ECO:0000313" key="1">
    <source>
        <dbReference type="EMBL" id="GAC10762.1"/>
    </source>
</evidence>
<protein>
    <submittedName>
        <fullName evidence="1">Uncharacterized protein</fullName>
    </submittedName>
</protein>
<organism evidence="1 2">
    <name type="scientific">Paraglaciecola chathamensis S18K6</name>
    <dbReference type="NCBI Taxonomy" id="1127672"/>
    <lineage>
        <taxon>Bacteria</taxon>
        <taxon>Pseudomonadati</taxon>
        <taxon>Pseudomonadota</taxon>
        <taxon>Gammaproteobacteria</taxon>
        <taxon>Alteromonadales</taxon>
        <taxon>Alteromonadaceae</taxon>
        <taxon>Paraglaciecola</taxon>
    </lineage>
</organism>
<accession>A0AAV3V163</accession>
<dbReference type="AlphaFoldDB" id="A0AAV3V163"/>